<evidence type="ECO:0000313" key="3">
    <source>
        <dbReference type="Proteomes" id="UP000324222"/>
    </source>
</evidence>
<reference evidence="2 3" key="1">
    <citation type="submission" date="2019-05" db="EMBL/GenBank/DDBJ databases">
        <title>Another draft genome of Portunus trituberculatus and its Hox gene families provides insights of decapod evolution.</title>
        <authorList>
            <person name="Jeong J.-H."/>
            <person name="Song I."/>
            <person name="Kim S."/>
            <person name="Choi T."/>
            <person name="Kim D."/>
            <person name="Ryu S."/>
            <person name="Kim W."/>
        </authorList>
    </citation>
    <scope>NUCLEOTIDE SEQUENCE [LARGE SCALE GENOMIC DNA]</scope>
    <source>
        <tissue evidence="2">Muscle</tissue>
    </source>
</reference>
<gene>
    <name evidence="2" type="ORF">E2C01_025508</name>
</gene>
<evidence type="ECO:0000313" key="2">
    <source>
        <dbReference type="EMBL" id="MPC32202.1"/>
    </source>
</evidence>
<proteinExistence type="predicted"/>
<sequence length="60" mass="6440">MYFHIKPQNGQPMPELLPGRHLKFSESPPEGTNSWASPLPSQPLPSPPPPPAAASTLLLS</sequence>
<accession>A0A5B7EDJ6</accession>
<feature type="region of interest" description="Disordered" evidence="1">
    <location>
        <begin position="1"/>
        <end position="60"/>
    </location>
</feature>
<dbReference type="Proteomes" id="UP000324222">
    <property type="component" value="Unassembled WGS sequence"/>
</dbReference>
<name>A0A5B7EDJ6_PORTR</name>
<dbReference type="AlphaFoldDB" id="A0A5B7EDJ6"/>
<dbReference type="EMBL" id="VSRR010002583">
    <property type="protein sequence ID" value="MPC32202.1"/>
    <property type="molecule type" value="Genomic_DNA"/>
</dbReference>
<organism evidence="2 3">
    <name type="scientific">Portunus trituberculatus</name>
    <name type="common">Swimming crab</name>
    <name type="synonym">Neptunus trituberculatus</name>
    <dbReference type="NCBI Taxonomy" id="210409"/>
    <lineage>
        <taxon>Eukaryota</taxon>
        <taxon>Metazoa</taxon>
        <taxon>Ecdysozoa</taxon>
        <taxon>Arthropoda</taxon>
        <taxon>Crustacea</taxon>
        <taxon>Multicrustacea</taxon>
        <taxon>Malacostraca</taxon>
        <taxon>Eumalacostraca</taxon>
        <taxon>Eucarida</taxon>
        <taxon>Decapoda</taxon>
        <taxon>Pleocyemata</taxon>
        <taxon>Brachyura</taxon>
        <taxon>Eubrachyura</taxon>
        <taxon>Portunoidea</taxon>
        <taxon>Portunidae</taxon>
        <taxon>Portuninae</taxon>
        <taxon>Portunus</taxon>
    </lineage>
</organism>
<feature type="compositionally biased region" description="Pro residues" evidence="1">
    <location>
        <begin position="40"/>
        <end position="52"/>
    </location>
</feature>
<keyword evidence="3" id="KW-1185">Reference proteome</keyword>
<comment type="caution">
    <text evidence="2">The sequence shown here is derived from an EMBL/GenBank/DDBJ whole genome shotgun (WGS) entry which is preliminary data.</text>
</comment>
<evidence type="ECO:0000256" key="1">
    <source>
        <dbReference type="SAM" id="MobiDB-lite"/>
    </source>
</evidence>
<protein>
    <submittedName>
        <fullName evidence="2">Uncharacterized protein</fullName>
    </submittedName>
</protein>